<dbReference type="RefSeq" id="WP_026658284.1">
    <property type="nucleotide sequence ID" value="NC_022538.1"/>
</dbReference>
<keyword evidence="1" id="KW-0812">Transmembrane</keyword>
<name>U4KRJ7_ALTPJ</name>
<dbReference type="STRING" id="1318466.BN85406490"/>
<keyword evidence="3" id="KW-1185">Reference proteome</keyword>
<proteinExistence type="predicted"/>
<organism evidence="2 3">
    <name type="scientific">Alteracholeplasma palmae (strain ATCC 49389 / J233)</name>
    <name type="common">Acholeplasma palmae</name>
    <dbReference type="NCBI Taxonomy" id="1318466"/>
    <lineage>
        <taxon>Bacteria</taxon>
        <taxon>Bacillati</taxon>
        <taxon>Mycoplasmatota</taxon>
        <taxon>Mollicutes</taxon>
        <taxon>Acholeplasmatales</taxon>
        <taxon>Acholeplasmataceae</taxon>
        <taxon>Acholeplasma</taxon>
    </lineage>
</organism>
<dbReference type="KEGG" id="apal:BN85406490"/>
<gene>
    <name evidence="2" type="ORF">BN85406490</name>
</gene>
<sequence length="230" mass="27268">MTQLYFNQGTLNMVMGILGGIVIILFIYIIISRKKQSIVREPNHENNISRTEIETKTIAEDNLNETVLSDGDEKQGLFIKYNYGFQARLHQAPELTKERYNELKNYLLSYKDVDTRNSWKYERFMYKNKPIVKLWIHGENIKVYFNHKAEDFTDTKYKLEDVSYAKMHETTPSLLVVNGPRLLEYTKELIDIYLENKTYKDLEYIPNDYKLPFLSREKLIELGLVKDNSK</sequence>
<evidence type="ECO:0000256" key="1">
    <source>
        <dbReference type="SAM" id="Phobius"/>
    </source>
</evidence>
<accession>U4KRJ7</accession>
<reference evidence="2 3" key="1">
    <citation type="journal article" date="2013" name="J. Mol. Microbiol. Biotechnol.">
        <title>Analysis of the Complete Genomes of Acholeplasma brassicae , A. palmae and A. laidlawii and Their Comparison to the Obligate Parasites from ' Candidatus Phytoplasma'.</title>
        <authorList>
            <person name="Kube M."/>
            <person name="Siewert C."/>
            <person name="Migdoll A.M."/>
            <person name="Duduk B."/>
            <person name="Holz S."/>
            <person name="Rabus R."/>
            <person name="Seemuller E."/>
            <person name="Mitrovic J."/>
            <person name="Muller I."/>
            <person name="Buttner C."/>
            <person name="Reinhardt R."/>
        </authorList>
    </citation>
    <scope>NUCLEOTIDE SEQUENCE [LARGE SCALE GENOMIC DNA]</scope>
    <source>
        <strain evidence="2 3">J233</strain>
    </source>
</reference>
<keyword evidence="1" id="KW-1133">Transmembrane helix</keyword>
<evidence type="ECO:0000313" key="3">
    <source>
        <dbReference type="Proteomes" id="UP000032740"/>
    </source>
</evidence>
<dbReference type="AlphaFoldDB" id="U4KRJ7"/>
<dbReference type="HOGENOM" id="CLU_1017899_0_0_14"/>
<dbReference type="EMBL" id="FO681347">
    <property type="protein sequence ID" value="CCV64226.1"/>
    <property type="molecule type" value="Genomic_DNA"/>
</dbReference>
<protein>
    <submittedName>
        <fullName evidence="2">Uncharacterized protein</fullName>
    </submittedName>
</protein>
<dbReference type="OrthoDB" id="385328at2"/>
<feature type="transmembrane region" description="Helical" evidence="1">
    <location>
        <begin position="12"/>
        <end position="31"/>
    </location>
</feature>
<keyword evidence="1" id="KW-0472">Membrane</keyword>
<evidence type="ECO:0000313" key="2">
    <source>
        <dbReference type="EMBL" id="CCV64226.1"/>
    </source>
</evidence>
<dbReference type="Proteomes" id="UP000032740">
    <property type="component" value="Chromosome"/>
</dbReference>